<dbReference type="Proteomes" id="UP001055811">
    <property type="component" value="Linkage Group LG03"/>
</dbReference>
<reference evidence="1 2" key="2">
    <citation type="journal article" date="2022" name="Mol. Ecol. Resour.">
        <title>The genomes of chicory, endive, great burdock and yacon provide insights into Asteraceae paleo-polyploidization history and plant inulin production.</title>
        <authorList>
            <person name="Fan W."/>
            <person name="Wang S."/>
            <person name="Wang H."/>
            <person name="Wang A."/>
            <person name="Jiang F."/>
            <person name="Liu H."/>
            <person name="Zhao H."/>
            <person name="Xu D."/>
            <person name="Zhang Y."/>
        </authorList>
    </citation>
    <scope>NUCLEOTIDE SEQUENCE [LARGE SCALE GENOMIC DNA]</scope>
    <source>
        <strain evidence="2">cv. Punajuju</strain>
        <tissue evidence="1">Leaves</tissue>
    </source>
</reference>
<organism evidence="1 2">
    <name type="scientific">Cichorium intybus</name>
    <name type="common">Chicory</name>
    <dbReference type="NCBI Taxonomy" id="13427"/>
    <lineage>
        <taxon>Eukaryota</taxon>
        <taxon>Viridiplantae</taxon>
        <taxon>Streptophyta</taxon>
        <taxon>Embryophyta</taxon>
        <taxon>Tracheophyta</taxon>
        <taxon>Spermatophyta</taxon>
        <taxon>Magnoliopsida</taxon>
        <taxon>eudicotyledons</taxon>
        <taxon>Gunneridae</taxon>
        <taxon>Pentapetalae</taxon>
        <taxon>asterids</taxon>
        <taxon>campanulids</taxon>
        <taxon>Asterales</taxon>
        <taxon>Asteraceae</taxon>
        <taxon>Cichorioideae</taxon>
        <taxon>Cichorieae</taxon>
        <taxon>Cichoriinae</taxon>
        <taxon>Cichorium</taxon>
    </lineage>
</organism>
<reference evidence="2" key="1">
    <citation type="journal article" date="2022" name="Mol. Ecol. Resour.">
        <title>The genomes of chicory, endive, great burdock and yacon provide insights into Asteraceae palaeo-polyploidization history and plant inulin production.</title>
        <authorList>
            <person name="Fan W."/>
            <person name="Wang S."/>
            <person name="Wang H."/>
            <person name="Wang A."/>
            <person name="Jiang F."/>
            <person name="Liu H."/>
            <person name="Zhao H."/>
            <person name="Xu D."/>
            <person name="Zhang Y."/>
        </authorList>
    </citation>
    <scope>NUCLEOTIDE SEQUENCE [LARGE SCALE GENOMIC DNA]</scope>
    <source>
        <strain evidence="2">cv. Punajuju</strain>
    </source>
</reference>
<sequence>MSEDEWEAVGDNSECPFGKGSSSLKSKEFQRFPGFIQRQSVDGKALIEALNAATTLDIKKICLEEMMRNLLDPFKCGSISIDLLLVGN</sequence>
<keyword evidence="2" id="KW-1185">Reference proteome</keyword>
<evidence type="ECO:0000313" key="1">
    <source>
        <dbReference type="EMBL" id="KAI3764719.1"/>
    </source>
</evidence>
<protein>
    <submittedName>
        <fullName evidence="1">Uncharacterized protein</fullName>
    </submittedName>
</protein>
<comment type="caution">
    <text evidence="1">The sequence shown here is derived from an EMBL/GenBank/DDBJ whole genome shotgun (WGS) entry which is preliminary data.</text>
</comment>
<dbReference type="EMBL" id="CM042011">
    <property type="protein sequence ID" value="KAI3764719.1"/>
    <property type="molecule type" value="Genomic_DNA"/>
</dbReference>
<evidence type="ECO:0000313" key="2">
    <source>
        <dbReference type="Proteomes" id="UP001055811"/>
    </source>
</evidence>
<name>A0ACB9F0U4_CICIN</name>
<proteinExistence type="predicted"/>
<accession>A0ACB9F0U4</accession>
<gene>
    <name evidence="1" type="ORF">L2E82_14732</name>
</gene>